<evidence type="ECO:0000259" key="2">
    <source>
        <dbReference type="Pfam" id="PF14303"/>
    </source>
</evidence>
<dbReference type="InterPro" id="IPR029466">
    <property type="entry name" value="NAM-associated_C"/>
</dbReference>
<feature type="coiled-coil region" evidence="1">
    <location>
        <begin position="203"/>
        <end position="237"/>
    </location>
</feature>
<organism evidence="3 4">
    <name type="scientific">Ambrosia artemisiifolia</name>
    <name type="common">Common ragweed</name>
    <dbReference type="NCBI Taxonomy" id="4212"/>
    <lineage>
        <taxon>Eukaryota</taxon>
        <taxon>Viridiplantae</taxon>
        <taxon>Streptophyta</taxon>
        <taxon>Embryophyta</taxon>
        <taxon>Tracheophyta</taxon>
        <taxon>Spermatophyta</taxon>
        <taxon>Magnoliopsida</taxon>
        <taxon>eudicotyledons</taxon>
        <taxon>Gunneridae</taxon>
        <taxon>Pentapetalae</taxon>
        <taxon>asterids</taxon>
        <taxon>campanulids</taxon>
        <taxon>Asterales</taxon>
        <taxon>Asteraceae</taxon>
        <taxon>Asteroideae</taxon>
        <taxon>Heliantheae alliance</taxon>
        <taxon>Heliantheae</taxon>
        <taxon>Ambrosia</taxon>
    </lineage>
</organism>
<accession>A0AAD5GQY5</accession>
<keyword evidence="1" id="KW-0175">Coiled coil</keyword>
<dbReference type="Pfam" id="PF14303">
    <property type="entry name" value="NAM-associated"/>
    <property type="match status" value="1"/>
</dbReference>
<dbReference type="EMBL" id="JAMZMK010006384">
    <property type="protein sequence ID" value="KAI7749351.1"/>
    <property type="molecule type" value="Genomic_DNA"/>
</dbReference>
<sequence length="267" mass="31252">MDSHDEDISYTSLLSGNYHLSLVDSPPVPPSNRTNIKKSMRGSNFSIEEDKLLVSVWLNCSPDAIQGTNQTRSTFWEQVVEYFHQHKESTNERTMKSLSHRWSYIQKATNSFCVGEGEDHDVPKEKTVIVSTPTTSSPTQNVTENEVIELDRPTGRKAEKHKRKVEAKKMKYAHLEESRAQEKEFYRLKAEKFAYDRKAKEEKLRLQAEKMELSLQAEKLRLEAEKTELAKKESNERIMMMDVNSMPEIQRSYFEERQREIMRRSRA</sequence>
<keyword evidence="4" id="KW-1185">Reference proteome</keyword>
<name>A0AAD5GQY5_AMBAR</name>
<comment type="caution">
    <text evidence="3">The sequence shown here is derived from an EMBL/GenBank/DDBJ whole genome shotgun (WGS) entry which is preliminary data.</text>
</comment>
<feature type="domain" description="No apical meristem-associated C-terminal" evidence="2">
    <location>
        <begin position="132"/>
        <end position="261"/>
    </location>
</feature>
<evidence type="ECO:0000313" key="3">
    <source>
        <dbReference type="EMBL" id="KAI7749351.1"/>
    </source>
</evidence>
<dbReference type="Proteomes" id="UP001206925">
    <property type="component" value="Unassembled WGS sequence"/>
</dbReference>
<dbReference type="PANTHER" id="PTHR45125">
    <property type="entry name" value="F21J9.4-RELATED"/>
    <property type="match status" value="1"/>
</dbReference>
<gene>
    <name evidence="3" type="ORF">M8C21_032957</name>
</gene>
<proteinExistence type="predicted"/>
<protein>
    <recommendedName>
        <fullName evidence="2">No apical meristem-associated C-terminal domain-containing protein</fullName>
    </recommendedName>
</protein>
<dbReference type="PANTHER" id="PTHR45125:SF3">
    <property type="entry name" value="NO-APICAL-MERISTEM-ASSOCIATED CARBOXY-TERMINAL DOMAIN PROTEIN"/>
    <property type="match status" value="1"/>
</dbReference>
<evidence type="ECO:0000313" key="4">
    <source>
        <dbReference type="Proteomes" id="UP001206925"/>
    </source>
</evidence>
<reference evidence="3" key="1">
    <citation type="submission" date="2022-06" db="EMBL/GenBank/DDBJ databases">
        <title>Uncovering the hologenomic basis of an extraordinary plant invasion.</title>
        <authorList>
            <person name="Bieker V.C."/>
            <person name="Martin M.D."/>
            <person name="Gilbert T."/>
            <person name="Hodgins K."/>
            <person name="Battlay P."/>
            <person name="Petersen B."/>
            <person name="Wilson J."/>
        </authorList>
    </citation>
    <scope>NUCLEOTIDE SEQUENCE</scope>
    <source>
        <strain evidence="3">AA19_3_7</strain>
        <tissue evidence="3">Leaf</tissue>
    </source>
</reference>
<evidence type="ECO:0000256" key="1">
    <source>
        <dbReference type="SAM" id="Coils"/>
    </source>
</evidence>
<dbReference type="AlphaFoldDB" id="A0AAD5GQY5"/>